<feature type="transmembrane region" description="Helical" evidence="1">
    <location>
        <begin position="77"/>
        <end position="104"/>
    </location>
</feature>
<dbReference type="AlphaFoldDB" id="A0A840TUD3"/>
<dbReference type="InterPro" id="IPR057169">
    <property type="entry name" value="DUF7847"/>
</dbReference>
<comment type="caution">
    <text evidence="3">The sequence shown here is derived from an EMBL/GenBank/DDBJ whole genome shotgun (WGS) entry which is preliminary data.</text>
</comment>
<keyword evidence="1" id="KW-1133">Transmembrane helix</keyword>
<evidence type="ECO:0000256" key="1">
    <source>
        <dbReference type="SAM" id="Phobius"/>
    </source>
</evidence>
<dbReference type="Pfam" id="PF25231">
    <property type="entry name" value="DUF7847"/>
    <property type="match status" value="1"/>
</dbReference>
<organism evidence="3 4">
    <name type="scientific">Rhabdobacter roseus</name>
    <dbReference type="NCBI Taxonomy" id="1655419"/>
    <lineage>
        <taxon>Bacteria</taxon>
        <taxon>Pseudomonadati</taxon>
        <taxon>Bacteroidota</taxon>
        <taxon>Cytophagia</taxon>
        <taxon>Cytophagales</taxon>
        <taxon>Cytophagaceae</taxon>
        <taxon>Rhabdobacter</taxon>
    </lineage>
</organism>
<dbReference type="RefSeq" id="WP_184178374.1">
    <property type="nucleotide sequence ID" value="NZ_JACHGF010000011.1"/>
</dbReference>
<evidence type="ECO:0000313" key="4">
    <source>
        <dbReference type="Proteomes" id="UP000557307"/>
    </source>
</evidence>
<accession>A0A840TUD3</accession>
<protein>
    <recommendedName>
        <fullName evidence="2">DUF7847 domain-containing protein</fullName>
    </recommendedName>
</protein>
<evidence type="ECO:0000313" key="3">
    <source>
        <dbReference type="EMBL" id="MBB5286854.1"/>
    </source>
</evidence>
<reference evidence="3 4" key="1">
    <citation type="submission" date="2020-08" db="EMBL/GenBank/DDBJ databases">
        <title>Genomic Encyclopedia of Type Strains, Phase IV (KMG-IV): sequencing the most valuable type-strain genomes for metagenomic binning, comparative biology and taxonomic classification.</title>
        <authorList>
            <person name="Goeker M."/>
        </authorList>
    </citation>
    <scope>NUCLEOTIDE SEQUENCE [LARGE SCALE GENOMIC DNA]</scope>
    <source>
        <strain evidence="3 4">DSM 105074</strain>
    </source>
</reference>
<keyword evidence="4" id="KW-1185">Reference proteome</keyword>
<feature type="transmembrane region" description="Helical" evidence="1">
    <location>
        <begin position="193"/>
        <end position="221"/>
    </location>
</feature>
<keyword evidence="1" id="KW-0812">Transmembrane</keyword>
<feature type="transmembrane region" description="Helical" evidence="1">
    <location>
        <begin position="139"/>
        <end position="172"/>
    </location>
</feature>
<gene>
    <name evidence="3" type="ORF">HNQ92_005015</name>
</gene>
<keyword evidence="1" id="KW-0472">Membrane</keyword>
<dbReference type="EMBL" id="JACHGF010000011">
    <property type="protein sequence ID" value="MBB5286854.1"/>
    <property type="molecule type" value="Genomic_DNA"/>
</dbReference>
<feature type="domain" description="DUF7847" evidence="2">
    <location>
        <begin position="27"/>
        <end position="265"/>
    </location>
</feature>
<proteinExistence type="predicted"/>
<feature type="transmembrane region" description="Helical" evidence="1">
    <location>
        <begin position="241"/>
        <end position="265"/>
    </location>
</feature>
<evidence type="ECO:0000259" key="2">
    <source>
        <dbReference type="Pfam" id="PF25231"/>
    </source>
</evidence>
<feature type="transmembrane region" description="Helical" evidence="1">
    <location>
        <begin position="33"/>
        <end position="56"/>
    </location>
</feature>
<sequence>MMQQPPIELLRERDFGQKINATFEFVSQNFRSLVLALIYIAGPPALLAGIAQGVLASNMLGLRSNPDQIGSFILAQYLSYSFLVSLVFSLVAAYLVAATVYSFMALYEEESTFTVSEPITPGRVWSKITERLGTGIGAALLAFVITLAGMIILVLPGIYAAICLQFVLMVVIREGDSADSALGRSYRLVEGKWWSTFGLLVVMGLIAGVISIVFQIPSFILTILGTISLLGDKDSWNDHGILVMLGSVISIVGSTLVRSLIAVAMGFQYYNLVERVDGTGLRTAIENIGSPDTPRPDTEEDF</sequence>
<dbReference type="Proteomes" id="UP000557307">
    <property type="component" value="Unassembled WGS sequence"/>
</dbReference>
<name>A0A840TUD3_9BACT</name>